<gene>
    <name evidence="3" type="ORF">ENY07_13645</name>
</gene>
<dbReference type="SUPFAM" id="SSF143456">
    <property type="entry name" value="VC0467-like"/>
    <property type="match status" value="1"/>
</dbReference>
<dbReference type="GO" id="GO:0005829">
    <property type="term" value="C:cytosol"/>
    <property type="evidence" value="ECO:0007669"/>
    <property type="project" value="TreeGrafter"/>
</dbReference>
<name>A0A8J4HCA5_9PROT</name>
<evidence type="ECO:0000256" key="2">
    <source>
        <dbReference type="HAMAP-Rule" id="MF_00758"/>
    </source>
</evidence>
<dbReference type="PANTHER" id="PTHR30327">
    <property type="entry name" value="UNCHARACTERIZED PROTEIN YQGE"/>
    <property type="match status" value="1"/>
</dbReference>
<dbReference type="AlphaFoldDB" id="A0A8J4HCA5"/>
<dbReference type="InterPro" id="IPR003774">
    <property type="entry name" value="AlgH-like"/>
</dbReference>
<evidence type="ECO:0000313" key="3">
    <source>
        <dbReference type="EMBL" id="HGC44244.1"/>
    </source>
</evidence>
<evidence type="ECO:0000256" key="1">
    <source>
        <dbReference type="ARBA" id="ARBA00009600"/>
    </source>
</evidence>
<dbReference type="Gene3D" id="3.40.1740.10">
    <property type="entry name" value="VC0467-like"/>
    <property type="match status" value="1"/>
</dbReference>
<dbReference type="Pfam" id="PF02622">
    <property type="entry name" value="DUF179"/>
    <property type="match status" value="1"/>
</dbReference>
<reference evidence="3" key="1">
    <citation type="journal article" date="2020" name="mSystems">
        <title>Genome- and Community-Level Interaction Insights into Carbon Utilization and Element Cycling Functions of Hydrothermarchaeota in Hydrothermal Sediment.</title>
        <authorList>
            <person name="Zhou Z."/>
            <person name="Liu Y."/>
            <person name="Xu W."/>
            <person name="Pan J."/>
            <person name="Luo Z.H."/>
            <person name="Li M."/>
        </authorList>
    </citation>
    <scope>NUCLEOTIDE SEQUENCE</scope>
    <source>
        <strain evidence="3">SpSt-997</strain>
    </source>
</reference>
<dbReference type="EMBL" id="DTQM01000257">
    <property type="protein sequence ID" value="HGC44244.1"/>
    <property type="molecule type" value="Genomic_DNA"/>
</dbReference>
<dbReference type="NCBIfam" id="NF001268">
    <property type="entry name" value="PRK00228.1-4"/>
    <property type="match status" value="1"/>
</dbReference>
<sequence length="183" mass="19913">MMLTGQLLIAMPSLNDPHFMRSVIYLCAHTPEGAMGIMLNRPLEQPSFEDLLRQLDIAPLPPARRIRLCAGGPVDHARGFVLHTADWIDEGSLRVDDSLALTASLDILKAIASGTGPRCGLLALGYVGWGPGQLDAEFQKNTWLSAPADEALVFDADHETKWRRALAKLRIDPLLLSDNAGHG</sequence>
<comment type="similarity">
    <text evidence="1 2">Belongs to the UPF0301 (AlgH) family.</text>
</comment>
<protein>
    <recommendedName>
        <fullName evidence="2">UPF0301 protein ENY07_13645</fullName>
    </recommendedName>
</protein>
<dbReference type="PANTHER" id="PTHR30327:SF1">
    <property type="entry name" value="UPF0301 PROTEIN YQGE"/>
    <property type="match status" value="1"/>
</dbReference>
<accession>A0A8J4HCA5</accession>
<proteinExistence type="inferred from homology"/>
<organism evidence="3">
    <name type="scientific">Acidicaldus sp</name>
    <dbReference type="NCBI Taxonomy" id="1872105"/>
    <lineage>
        <taxon>Bacteria</taxon>
        <taxon>Pseudomonadati</taxon>
        <taxon>Pseudomonadota</taxon>
        <taxon>Alphaproteobacteria</taxon>
        <taxon>Acetobacterales</taxon>
        <taxon>Acetobacteraceae</taxon>
        <taxon>Acidicaldus</taxon>
    </lineage>
</organism>
<comment type="caution">
    <text evidence="3">The sequence shown here is derived from an EMBL/GenBank/DDBJ whole genome shotgun (WGS) entry which is preliminary data.</text>
</comment>
<dbReference type="HAMAP" id="MF_00758">
    <property type="entry name" value="UPF0301"/>
    <property type="match status" value="1"/>
</dbReference>